<proteinExistence type="predicted"/>
<feature type="non-terminal residue" evidence="5">
    <location>
        <position position="189"/>
    </location>
</feature>
<dbReference type="PROSITE" id="PS50800">
    <property type="entry name" value="SAP"/>
    <property type="match status" value="1"/>
</dbReference>
<evidence type="ECO:0000256" key="2">
    <source>
        <dbReference type="ARBA" id="ARBA00022771"/>
    </source>
</evidence>
<dbReference type="EMBL" id="CM007382">
    <property type="protein sequence ID" value="ONK77032.1"/>
    <property type="molecule type" value="Genomic_DNA"/>
</dbReference>
<dbReference type="GO" id="GO:0008270">
    <property type="term" value="F:zinc ion binding"/>
    <property type="evidence" value="ECO:0007669"/>
    <property type="project" value="UniProtKB-KW"/>
</dbReference>
<evidence type="ECO:0000313" key="6">
    <source>
        <dbReference type="Proteomes" id="UP000243459"/>
    </source>
</evidence>
<dbReference type="InterPro" id="IPR036361">
    <property type="entry name" value="SAP_dom_sf"/>
</dbReference>
<dbReference type="PANTHER" id="PTHR10782:SF102">
    <property type="entry name" value="E3 SUMO-PROTEIN LIGASE SIZ1"/>
    <property type="match status" value="1"/>
</dbReference>
<dbReference type="PROSITE" id="PS01359">
    <property type="entry name" value="ZF_PHD_1"/>
    <property type="match status" value="1"/>
</dbReference>
<evidence type="ECO:0000259" key="4">
    <source>
        <dbReference type="PROSITE" id="PS50800"/>
    </source>
</evidence>
<keyword evidence="2" id="KW-0863">Zinc-finger</keyword>
<dbReference type="Gene3D" id="3.30.40.10">
    <property type="entry name" value="Zinc/RING finger domain, C3HC4 (zinc finger)"/>
    <property type="match status" value="1"/>
</dbReference>
<evidence type="ECO:0000313" key="5">
    <source>
        <dbReference type="EMBL" id="ONK77032.1"/>
    </source>
</evidence>
<keyword evidence="6" id="KW-1185">Reference proteome</keyword>
<accession>A0A5P1FFZ9</accession>
<dbReference type="InterPro" id="IPR001965">
    <property type="entry name" value="Znf_PHD"/>
</dbReference>
<dbReference type="GO" id="GO:0016925">
    <property type="term" value="P:protein sumoylation"/>
    <property type="evidence" value="ECO:0007669"/>
    <property type="project" value="TreeGrafter"/>
</dbReference>
<dbReference type="SMART" id="SM00513">
    <property type="entry name" value="SAP"/>
    <property type="match status" value="1"/>
</dbReference>
<dbReference type="PANTHER" id="PTHR10782">
    <property type="entry name" value="ZINC FINGER MIZ DOMAIN-CONTAINING PROTEIN"/>
    <property type="match status" value="1"/>
</dbReference>
<dbReference type="GO" id="GO:0061665">
    <property type="term" value="F:SUMO ligase activity"/>
    <property type="evidence" value="ECO:0007669"/>
    <property type="project" value="TreeGrafter"/>
</dbReference>
<dbReference type="SMART" id="SM00249">
    <property type="entry name" value="PHD"/>
    <property type="match status" value="1"/>
</dbReference>
<dbReference type="CDD" id="cd15570">
    <property type="entry name" value="PHD_Bye1p_SIZ1_like"/>
    <property type="match status" value="1"/>
</dbReference>
<feature type="domain" description="SAP" evidence="4">
    <location>
        <begin position="3"/>
        <end position="37"/>
    </location>
</feature>
<dbReference type="Proteomes" id="UP000243459">
    <property type="component" value="Chromosome 2"/>
</dbReference>
<dbReference type="InterPro" id="IPR013083">
    <property type="entry name" value="Znf_RING/FYVE/PHD"/>
</dbReference>
<sequence>DKLAYFRIKELKDVLTQLGLPKQGKKQELVDKILSLLSDDQGSRSHSWAKKNSMGKDGVVKIIDDTYRKMQIPGATDLASKSQSSSDINQVKPKEEVRDLYQEMKVSCPCGSTLITDSMIQCEEPKCKLWQHINCVIIPEKPMEGVRPEVPQCFYCEVCRLNRADPFWDTARQPLRPTKLAFSGISSDG</sequence>
<reference evidence="6" key="1">
    <citation type="journal article" date="2017" name="Nat. Commun.">
        <title>The asparagus genome sheds light on the origin and evolution of a young Y chromosome.</title>
        <authorList>
            <person name="Harkess A."/>
            <person name="Zhou J."/>
            <person name="Xu C."/>
            <person name="Bowers J.E."/>
            <person name="Van der Hulst R."/>
            <person name="Ayyampalayam S."/>
            <person name="Mercati F."/>
            <person name="Riccardi P."/>
            <person name="McKain M.R."/>
            <person name="Kakrana A."/>
            <person name="Tang H."/>
            <person name="Ray J."/>
            <person name="Groenendijk J."/>
            <person name="Arikit S."/>
            <person name="Mathioni S.M."/>
            <person name="Nakano M."/>
            <person name="Shan H."/>
            <person name="Telgmann-Rauber A."/>
            <person name="Kanno A."/>
            <person name="Yue Z."/>
            <person name="Chen H."/>
            <person name="Li W."/>
            <person name="Chen Y."/>
            <person name="Xu X."/>
            <person name="Zhang Y."/>
            <person name="Luo S."/>
            <person name="Chen H."/>
            <person name="Gao J."/>
            <person name="Mao Z."/>
            <person name="Pires J.C."/>
            <person name="Luo M."/>
            <person name="Kudrna D."/>
            <person name="Wing R.A."/>
            <person name="Meyers B.C."/>
            <person name="Yi K."/>
            <person name="Kong H."/>
            <person name="Lavrijsen P."/>
            <person name="Sunseri F."/>
            <person name="Falavigna A."/>
            <person name="Ye Y."/>
            <person name="Leebens-Mack J.H."/>
            <person name="Chen G."/>
        </authorList>
    </citation>
    <scope>NUCLEOTIDE SEQUENCE [LARGE SCALE GENOMIC DNA]</scope>
    <source>
        <strain evidence="6">cv. DH0086</strain>
    </source>
</reference>
<evidence type="ECO:0000256" key="3">
    <source>
        <dbReference type="ARBA" id="ARBA00022833"/>
    </source>
</evidence>
<dbReference type="InterPro" id="IPR011011">
    <property type="entry name" value="Znf_FYVE_PHD"/>
</dbReference>
<keyword evidence="3" id="KW-0862">Zinc</keyword>
<dbReference type="Gene3D" id="1.10.720.30">
    <property type="entry name" value="SAP domain"/>
    <property type="match status" value="1"/>
</dbReference>
<dbReference type="InterPro" id="IPR019786">
    <property type="entry name" value="Zinc_finger_PHD-type_CS"/>
</dbReference>
<protein>
    <recommendedName>
        <fullName evidence="4">SAP domain-containing protein</fullName>
    </recommendedName>
</protein>
<dbReference type="FunFam" id="1.10.720.30:FF:000014">
    <property type="entry name" value="E3 SUMO-protein ligase SIZ1"/>
    <property type="match status" value="1"/>
</dbReference>
<feature type="non-terminal residue" evidence="5">
    <location>
        <position position="1"/>
    </location>
</feature>
<dbReference type="AlphaFoldDB" id="A0A5P1FFZ9"/>
<organism evidence="5 6">
    <name type="scientific">Asparagus officinalis</name>
    <name type="common">Garden asparagus</name>
    <dbReference type="NCBI Taxonomy" id="4686"/>
    <lineage>
        <taxon>Eukaryota</taxon>
        <taxon>Viridiplantae</taxon>
        <taxon>Streptophyta</taxon>
        <taxon>Embryophyta</taxon>
        <taxon>Tracheophyta</taxon>
        <taxon>Spermatophyta</taxon>
        <taxon>Magnoliopsida</taxon>
        <taxon>Liliopsida</taxon>
        <taxon>Asparagales</taxon>
        <taxon>Asparagaceae</taxon>
        <taxon>Asparagoideae</taxon>
        <taxon>Asparagus</taxon>
    </lineage>
</organism>
<dbReference type="GO" id="GO:0000785">
    <property type="term" value="C:chromatin"/>
    <property type="evidence" value="ECO:0007669"/>
    <property type="project" value="TreeGrafter"/>
</dbReference>
<dbReference type="SUPFAM" id="SSF68906">
    <property type="entry name" value="SAP domain"/>
    <property type="match status" value="1"/>
</dbReference>
<dbReference type="Pfam" id="PF02037">
    <property type="entry name" value="SAP"/>
    <property type="match status" value="1"/>
</dbReference>
<dbReference type="SUPFAM" id="SSF57903">
    <property type="entry name" value="FYVE/PHD zinc finger"/>
    <property type="match status" value="1"/>
</dbReference>
<dbReference type="InterPro" id="IPR003034">
    <property type="entry name" value="SAP_dom"/>
</dbReference>
<gene>
    <name evidence="5" type="ORF">A4U43_C02F2400</name>
</gene>
<keyword evidence="1" id="KW-0479">Metal-binding</keyword>
<name>A0A5P1FFZ9_ASPOF</name>
<evidence type="ECO:0000256" key="1">
    <source>
        <dbReference type="ARBA" id="ARBA00022723"/>
    </source>
</evidence>